<comment type="similarity">
    <text evidence="2">Belongs to the RRP1 family.</text>
</comment>
<keyword evidence="4" id="KW-0539">Nucleus</keyword>
<dbReference type="AlphaFoldDB" id="A0A3G2S8A0"/>
<reference evidence="5 6" key="1">
    <citation type="submission" date="2018-10" db="EMBL/GenBank/DDBJ databases">
        <title>Complete genome sequence of Malassezia restricta CBS 7877.</title>
        <authorList>
            <person name="Morand S.C."/>
            <person name="Bertignac M."/>
            <person name="Iltis A."/>
            <person name="Kolder I."/>
            <person name="Pirovano W."/>
            <person name="Jourdain R."/>
            <person name="Clavaud C."/>
        </authorList>
    </citation>
    <scope>NUCLEOTIDE SEQUENCE [LARGE SCALE GENOMIC DNA]</scope>
    <source>
        <strain evidence="5 6">CBS 7877</strain>
    </source>
</reference>
<evidence type="ECO:0000256" key="1">
    <source>
        <dbReference type="ARBA" id="ARBA00004123"/>
    </source>
</evidence>
<dbReference type="GO" id="GO:0006364">
    <property type="term" value="P:rRNA processing"/>
    <property type="evidence" value="ECO:0007669"/>
    <property type="project" value="UniProtKB-KW"/>
</dbReference>
<dbReference type="GO" id="GO:0005634">
    <property type="term" value="C:nucleus"/>
    <property type="evidence" value="ECO:0007669"/>
    <property type="project" value="UniProtKB-SubCell"/>
</dbReference>
<dbReference type="EMBL" id="CP033151">
    <property type="protein sequence ID" value="AYO43552.1"/>
    <property type="molecule type" value="Genomic_DNA"/>
</dbReference>
<accession>A0A3G2S8A0</accession>
<dbReference type="VEuPathDB" id="FungiDB:DNF11_2602"/>
<dbReference type="Pfam" id="PF05997">
    <property type="entry name" value="Nop52"/>
    <property type="match status" value="1"/>
</dbReference>
<dbReference type="STRING" id="425264.A0A3G2S8A0"/>
<keyword evidence="6" id="KW-1185">Reference proteome</keyword>
<keyword evidence="3" id="KW-0698">rRNA processing</keyword>
<proteinExistence type="inferred from homology"/>
<organism evidence="5 6">
    <name type="scientific">Malassezia restricta (strain ATCC 96810 / NBRC 103918 / CBS 7877)</name>
    <name type="common">Seborrheic dermatitis infection agent</name>
    <dbReference type="NCBI Taxonomy" id="425264"/>
    <lineage>
        <taxon>Eukaryota</taxon>
        <taxon>Fungi</taxon>
        <taxon>Dikarya</taxon>
        <taxon>Basidiomycota</taxon>
        <taxon>Ustilaginomycotina</taxon>
        <taxon>Malasseziomycetes</taxon>
        <taxon>Malasseziales</taxon>
        <taxon>Malasseziaceae</taxon>
        <taxon>Malassezia</taxon>
    </lineage>
</organism>
<name>A0A3G2S8A0_MALR7</name>
<dbReference type="InterPro" id="IPR010301">
    <property type="entry name" value="RRP1"/>
</dbReference>
<gene>
    <name evidence="5" type="ORF">DNF11_2602</name>
</gene>
<dbReference type="PANTHER" id="PTHR13026">
    <property type="entry name" value="NNP-1 PROTEIN NOVEL NUCLEAR PROTEIN 1 NOP52"/>
    <property type="match status" value="1"/>
</dbReference>
<evidence type="ECO:0000256" key="4">
    <source>
        <dbReference type="ARBA" id="ARBA00023242"/>
    </source>
</evidence>
<evidence type="ECO:0000313" key="6">
    <source>
        <dbReference type="Proteomes" id="UP000269793"/>
    </source>
</evidence>
<dbReference type="GO" id="GO:0030688">
    <property type="term" value="C:preribosome, small subunit precursor"/>
    <property type="evidence" value="ECO:0007669"/>
    <property type="project" value="InterPro"/>
</dbReference>
<protein>
    <submittedName>
        <fullName evidence="5">Nucleolar protein,Nop52</fullName>
    </submittedName>
</protein>
<sequence>MGPRSQAQPRGRAEPVEAEMPLGRYLASTEKRVRDRAIRSLAAFVLMRAQEGGLSMSPAELSKLWKGLFYCFWMSDKPLVQQQLAQELSELVLMVAGIDTRSDEAQVASLRHALAALDFYQGFWHTMQAEWLGVDKFRIDKYYLLMRRFLQAGCQLLLVYGCDALLVERYVHIMRGTDGPLSSNNVHVPDSITYHICDAFLAELDAAVAAHAEASPAVPTIELLAPFMDLAATSTSKQMHERVMSRVIDPFLAACQRRLAQSTDEAHASEEHEPLEALLSHTRLDTGVAPCSDVYSAALQRLMRAASAPDTYAPSRRHLYARWHEAAQATDLD</sequence>
<dbReference type="OrthoDB" id="2019504at2759"/>
<evidence type="ECO:0000256" key="2">
    <source>
        <dbReference type="ARBA" id="ARBA00006374"/>
    </source>
</evidence>
<evidence type="ECO:0000313" key="5">
    <source>
        <dbReference type="EMBL" id="AYO43552.1"/>
    </source>
</evidence>
<comment type="subcellular location">
    <subcellularLocation>
        <location evidence="1">Nucleus</location>
    </subcellularLocation>
</comment>
<evidence type="ECO:0000256" key="3">
    <source>
        <dbReference type="ARBA" id="ARBA00022552"/>
    </source>
</evidence>
<dbReference type="PANTHER" id="PTHR13026:SF0">
    <property type="entry name" value="RIBOSOMAL RNA PROCESSING 1B"/>
    <property type="match status" value="1"/>
</dbReference>
<dbReference type="Proteomes" id="UP000269793">
    <property type="component" value="Chromosome IV"/>
</dbReference>